<keyword evidence="2" id="KW-1185">Reference proteome</keyword>
<evidence type="ECO:0000313" key="2">
    <source>
        <dbReference type="Proteomes" id="UP001196413"/>
    </source>
</evidence>
<accession>A0AAD5QZA9</accession>
<sequence>MTFLRLEGDSIVTSREEIGNISAAEEGKHWLPMTSAATARHWISLGVITGRQMEAVRGMPTTSQLYESNMESTTTIVVAHSCPLVSRLLKN</sequence>
<dbReference type="AlphaFoldDB" id="A0AAD5QZA9"/>
<protein>
    <submittedName>
        <fullName evidence="1">Uncharacterized protein</fullName>
    </submittedName>
</protein>
<dbReference type="Proteomes" id="UP001196413">
    <property type="component" value="Unassembled WGS sequence"/>
</dbReference>
<dbReference type="EMBL" id="JAHQIW010005648">
    <property type="protein sequence ID" value="KAJ1366700.1"/>
    <property type="molecule type" value="Genomic_DNA"/>
</dbReference>
<gene>
    <name evidence="1" type="ORF">KIN20_027445</name>
</gene>
<name>A0AAD5QZA9_PARTN</name>
<proteinExistence type="predicted"/>
<evidence type="ECO:0000313" key="1">
    <source>
        <dbReference type="EMBL" id="KAJ1366700.1"/>
    </source>
</evidence>
<organism evidence="1 2">
    <name type="scientific">Parelaphostrongylus tenuis</name>
    <name type="common">Meningeal worm</name>
    <dbReference type="NCBI Taxonomy" id="148309"/>
    <lineage>
        <taxon>Eukaryota</taxon>
        <taxon>Metazoa</taxon>
        <taxon>Ecdysozoa</taxon>
        <taxon>Nematoda</taxon>
        <taxon>Chromadorea</taxon>
        <taxon>Rhabditida</taxon>
        <taxon>Rhabditina</taxon>
        <taxon>Rhabditomorpha</taxon>
        <taxon>Strongyloidea</taxon>
        <taxon>Metastrongylidae</taxon>
        <taxon>Parelaphostrongylus</taxon>
    </lineage>
</organism>
<comment type="caution">
    <text evidence="1">The sequence shown here is derived from an EMBL/GenBank/DDBJ whole genome shotgun (WGS) entry which is preliminary data.</text>
</comment>
<reference evidence="1" key="1">
    <citation type="submission" date="2021-06" db="EMBL/GenBank/DDBJ databases">
        <title>Parelaphostrongylus tenuis whole genome reference sequence.</title>
        <authorList>
            <person name="Garwood T.J."/>
            <person name="Larsen P.A."/>
            <person name="Fountain-Jones N.M."/>
            <person name="Garbe J.R."/>
            <person name="Macchietto M.G."/>
            <person name="Kania S.A."/>
            <person name="Gerhold R.W."/>
            <person name="Richards J.E."/>
            <person name="Wolf T.M."/>
        </authorList>
    </citation>
    <scope>NUCLEOTIDE SEQUENCE</scope>
    <source>
        <strain evidence="1">MNPRO001-30</strain>
        <tissue evidence="1">Meninges</tissue>
    </source>
</reference>